<sequence length="250" mass="25870">MGGKRTAIVTGGSSGIGMAISRKMAENGVDVTILGRREKALQEAADQLGGDIHWIRADVTSPTDVETAVKSVVERTGVVDILINNAGASGAVTTQMPLGEAEKIWDEVIDVNLKSVFLMTVAAAPHLRRPGGRIVNISSIAAYTGGSSKGSLAYAAAKAGIHGLTFSAARELGGEGITVNAIAPGLIDRTRFFAGGVTEERLKQVSAQAAAGRVGLPEDIAAAVWYLVSPEASYVTGEILNVNGGWLFGR</sequence>
<dbReference type="InterPro" id="IPR020904">
    <property type="entry name" value="Sc_DH/Rdtase_CS"/>
</dbReference>
<feature type="domain" description="Ketoreductase" evidence="2">
    <location>
        <begin position="5"/>
        <end position="185"/>
    </location>
</feature>
<dbReference type="InterPro" id="IPR036291">
    <property type="entry name" value="NAD(P)-bd_dom_sf"/>
</dbReference>
<dbReference type="SUPFAM" id="SSF51735">
    <property type="entry name" value="NAD(P)-binding Rossmann-fold domains"/>
    <property type="match status" value="1"/>
</dbReference>
<keyword evidence="4" id="KW-1185">Reference proteome</keyword>
<dbReference type="InterPro" id="IPR057326">
    <property type="entry name" value="KR_dom"/>
</dbReference>
<dbReference type="SMART" id="SM00822">
    <property type="entry name" value="PKS_KR"/>
    <property type="match status" value="1"/>
</dbReference>
<dbReference type="PANTHER" id="PTHR42760">
    <property type="entry name" value="SHORT-CHAIN DEHYDROGENASES/REDUCTASES FAMILY MEMBER"/>
    <property type="match status" value="1"/>
</dbReference>
<dbReference type="EMBL" id="CP134050">
    <property type="protein sequence ID" value="WNC15892.1"/>
    <property type="molecule type" value="Genomic_DNA"/>
</dbReference>
<dbReference type="PRINTS" id="PR00081">
    <property type="entry name" value="GDHRDH"/>
</dbReference>
<dbReference type="PRINTS" id="PR00080">
    <property type="entry name" value="SDRFAMILY"/>
</dbReference>
<protein>
    <submittedName>
        <fullName evidence="3">SDR family NAD(P)-dependent oxidoreductase</fullName>
    </submittedName>
</protein>
<organism evidence="3 4">
    <name type="scientific">Brevibacillus brevis</name>
    <name type="common">Bacillus brevis</name>
    <dbReference type="NCBI Taxonomy" id="1393"/>
    <lineage>
        <taxon>Bacteria</taxon>
        <taxon>Bacillati</taxon>
        <taxon>Bacillota</taxon>
        <taxon>Bacilli</taxon>
        <taxon>Bacillales</taxon>
        <taxon>Paenibacillaceae</taxon>
        <taxon>Brevibacillus</taxon>
    </lineage>
</organism>
<comment type="similarity">
    <text evidence="1">Belongs to the short-chain dehydrogenases/reductases (SDR) family.</text>
</comment>
<evidence type="ECO:0000313" key="3">
    <source>
        <dbReference type="EMBL" id="WNC15892.1"/>
    </source>
</evidence>
<evidence type="ECO:0000256" key="1">
    <source>
        <dbReference type="ARBA" id="ARBA00006484"/>
    </source>
</evidence>
<dbReference type="Proteomes" id="UP001256827">
    <property type="component" value="Chromosome"/>
</dbReference>
<dbReference type="CDD" id="cd05233">
    <property type="entry name" value="SDR_c"/>
    <property type="match status" value="1"/>
</dbReference>
<dbReference type="InterPro" id="IPR002347">
    <property type="entry name" value="SDR_fam"/>
</dbReference>
<evidence type="ECO:0000259" key="2">
    <source>
        <dbReference type="SMART" id="SM00822"/>
    </source>
</evidence>
<proteinExistence type="inferred from homology"/>
<dbReference type="PANTHER" id="PTHR42760:SF40">
    <property type="entry name" value="3-OXOACYL-[ACYL-CARRIER-PROTEIN] REDUCTASE, CHLOROPLASTIC"/>
    <property type="match status" value="1"/>
</dbReference>
<accession>A0ABY9T714</accession>
<dbReference type="PROSITE" id="PS00061">
    <property type="entry name" value="ADH_SHORT"/>
    <property type="match status" value="1"/>
</dbReference>
<dbReference type="RefSeq" id="WP_310770075.1">
    <property type="nucleotide sequence ID" value="NZ_CP134050.1"/>
</dbReference>
<dbReference type="Gene3D" id="3.40.50.720">
    <property type="entry name" value="NAD(P)-binding Rossmann-like Domain"/>
    <property type="match status" value="1"/>
</dbReference>
<dbReference type="Pfam" id="PF13561">
    <property type="entry name" value="adh_short_C2"/>
    <property type="match status" value="1"/>
</dbReference>
<evidence type="ECO:0000313" key="4">
    <source>
        <dbReference type="Proteomes" id="UP001256827"/>
    </source>
</evidence>
<name>A0ABY9T714_BREBE</name>
<gene>
    <name evidence="3" type="ORF">RGB73_06040</name>
</gene>
<reference evidence="3 4" key="1">
    <citation type="submission" date="2023-09" db="EMBL/GenBank/DDBJ databases">
        <title>Complete Genome and Methylome dissection of Bacillus brevis NEB573 original source of BbsI restriction endonuclease.</title>
        <authorList>
            <person name="Fomenkov A."/>
            <person name="Roberts R.D."/>
        </authorList>
    </citation>
    <scope>NUCLEOTIDE SEQUENCE [LARGE SCALE GENOMIC DNA]</scope>
    <source>
        <strain evidence="3 4">NEB573</strain>
    </source>
</reference>